<name>A0A673VWE8_SALTR</name>
<evidence type="ECO:0000259" key="2">
    <source>
        <dbReference type="Pfam" id="PF13768"/>
    </source>
</evidence>
<dbReference type="Ensembl" id="ENSSTUT00000000592.1">
    <property type="protein sequence ID" value="ENSSTUP00000000542.1"/>
    <property type="gene ID" value="ENSSTUG00000000313.1"/>
</dbReference>
<accession>A0A673VWE8</accession>
<keyword evidence="1" id="KW-0472">Membrane</keyword>
<dbReference type="PANTHER" id="PTHR46478:SF1">
    <property type="entry name" value="VON WILLEBRAND FACTOR A DOMAIN-CONTAINING PROTEIN 3A"/>
    <property type="match status" value="1"/>
</dbReference>
<reference evidence="3" key="3">
    <citation type="submission" date="2025-09" db="UniProtKB">
        <authorList>
            <consortium name="Ensembl"/>
        </authorList>
    </citation>
    <scope>IDENTIFICATION</scope>
</reference>
<dbReference type="PANTHER" id="PTHR46478">
    <property type="entry name" value="VON WILLEBRAND FACTOR A DOMAIN-CONTAINING PROTEIN 3A"/>
    <property type="match status" value="1"/>
</dbReference>
<feature type="transmembrane region" description="Helical" evidence="1">
    <location>
        <begin position="22"/>
        <end position="43"/>
    </location>
</feature>
<dbReference type="InterPro" id="IPR002035">
    <property type="entry name" value="VWF_A"/>
</dbReference>
<sequence>MYSISVYSTKAYFMSVVLSLRVYLYSTLLSGLLSVVVSLRVYLSFTLLSVLLSVTQRSQGQAAEWKSSSDWLLTHSLYSSGLSLSTLLSHGTTKIRAIELYHGRIRWLNQGSMKVFGLVKGSRVGVIVDTSDVNCTKYRLPDLQRNLLLDSFSLSPSLPRPPNHNVPLSIKPPGVQPSSSADWLRNHGLKAKRLGLYQVLSPNAYSLLEGFVPILNKSVSSTVHEKAMVQFEWHDGTVKNVHVDLPLIYHYQKQLMSAVAVLERRVRWLSSGSRQIWGTVCEQRVVIVVDMSMMIPGFSLHIQHSLRVLLEEQLANKHSFNIIAFGSAVRAWRERLALTSPENLQEAWQWVQGLQCSGSRNTLAALRLPLEGDLHGGLYLFTSGVPDQEIATVSSYVSECCSGRPLRLHICLLTGEETEGQTEAQTHHATREETAGALRELAQAGNGRFHWISETGILESDDITALIGEMERAANYWQKVRLEQHGEGRVLNSSNNNDLHTNLS</sequence>
<dbReference type="Proteomes" id="UP000472277">
    <property type="component" value="Chromosome 1"/>
</dbReference>
<reference evidence="3" key="1">
    <citation type="submission" date="2021-04" db="EMBL/GenBank/DDBJ databases">
        <authorList>
            <consortium name="Wellcome Sanger Institute Data Sharing"/>
        </authorList>
    </citation>
    <scope>NUCLEOTIDE SEQUENCE [LARGE SCALE GENOMIC DNA]</scope>
</reference>
<keyword evidence="1" id="KW-0812">Transmembrane</keyword>
<feature type="domain" description="VWFA" evidence="2">
    <location>
        <begin position="283"/>
        <end position="411"/>
    </location>
</feature>
<dbReference type="InterPro" id="IPR036465">
    <property type="entry name" value="vWFA_dom_sf"/>
</dbReference>
<dbReference type="Pfam" id="PF13768">
    <property type="entry name" value="VWA_3"/>
    <property type="match status" value="1"/>
</dbReference>
<evidence type="ECO:0000256" key="1">
    <source>
        <dbReference type="SAM" id="Phobius"/>
    </source>
</evidence>
<keyword evidence="1" id="KW-1133">Transmembrane helix</keyword>
<keyword evidence="4" id="KW-1185">Reference proteome</keyword>
<dbReference type="AlphaFoldDB" id="A0A673VWE8"/>
<reference evidence="3" key="2">
    <citation type="submission" date="2025-08" db="UniProtKB">
        <authorList>
            <consortium name="Ensembl"/>
        </authorList>
    </citation>
    <scope>IDENTIFICATION</scope>
</reference>
<dbReference type="GeneTree" id="ENSGT00940000159290"/>
<dbReference type="SUPFAM" id="SSF53300">
    <property type="entry name" value="vWA-like"/>
    <property type="match status" value="1"/>
</dbReference>
<gene>
    <name evidence="3" type="primary">LOC115205198</name>
</gene>
<dbReference type="Gene3D" id="3.40.50.410">
    <property type="entry name" value="von Willebrand factor, type A domain"/>
    <property type="match status" value="1"/>
</dbReference>
<evidence type="ECO:0000313" key="4">
    <source>
        <dbReference type="Proteomes" id="UP000472277"/>
    </source>
</evidence>
<organism evidence="3 4">
    <name type="scientific">Salmo trutta</name>
    <name type="common">Brown trout</name>
    <dbReference type="NCBI Taxonomy" id="8032"/>
    <lineage>
        <taxon>Eukaryota</taxon>
        <taxon>Metazoa</taxon>
        <taxon>Chordata</taxon>
        <taxon>Craniata</taxon>
        <taxon>Vertebrata</taxon>
        <taxon>Euteleostomi</taxon>
        <taxon>Actinopterygii</taxon>
        <taxon>Neopterygii</taxon>
        <taxon>Teleostei</taxon>
        <taxon>Protacanthopterygii</taxon>
        <taxon>Salmoniformes</taxon>
        <taxon>Salmonidae</taxon>
        <taxon>Salmoninae</taxon>
        <taxon>Salmo</taxon>
    </lineage>
</organism>
<proteinExistence type="predicted"/>
<protein>
    <submittedName>
        <fullName evidence="3">von Willebrand factor A domain-containing protein 3A-like</fullName>
    </submittedName>
</protein>
<evidence type="ECO:0000313" key="3">
    <source>
        <dbReference type="Ensembl" id="ENSSTUP00000000542.1"/>
    </source>
</evidence>